<dbReference type="RefSeq" id="WP_073359602.1">
    <property type="nucleotide sequence ID" value="NZ_FNTL01000004.1"/>
</dbReference>
<dbReference type="GO" id="GO:0016887">
    <property type="term" value="F:ATP hydrolysis activity"/>
    <property type="evidence" value="ECO:0007669"/>
    <property type="project" value="InterPro"/>
</dbReference>
<keyword evidence="12" id="KW-1278">Translocase</keyword>
<evidence type="ECO:0000256" key="9">
    <source>
        <dbReference type="ARBA" id="ARBA00022796"/>
    </source>
</evidence>
<proteinExistence type="inferred from homology"/>
<feature type="transmembrane region" description="Helical" evidence="17">
    <location>
        <begin position="290"/>
        <end position="312"/>
    </location>
</feature>
<evidence type="ECO:0000256" key="12">
    <source>
        <dbReference type="ARBA" id="ARBA00022967"/>
    </source>
</evidence>
<keyword evidence="14" id="KW-0186">Copper</keyword>
<feature type="transmembrane region" description="Helical" evidence="17">
    <location>
        <begin position="75"/>
        <end position="97"/>
    </location>
</feature>
<evidence type="ECO:0000256" key="10">
    <source>
        <dbReference type="ARBA" id="ARBA00022840"/>
    </source>
</evidence>
<feature type="region of interest" description="Disordered" evidence="18">
    <location>
        <begin position="1"/>
        <end position="34"/>
    </location>
</feature>
<keyword evidence="15" id="KW-0406">Ion transport</keyword>
<feature type="transmembrane region" description="Helical" evidence="17">
    <location>
        <begin position="318"/>
        <end position="342"/>
    </location>
</feature>
<dbReference type="InterPro" id="IPR023214">
    <property type="entry name" value="HAD_sf"/>
</dbReference>
<keyword evidence="5" id="KW-0597">Phosphoprotein</keyword>
<dbReference type="InterPro" id="IPR018303">
    <property type="entry name" value="ATPase_P-typ_P_site"/>
</dbReference>
<evidence type="ECO:0000256" key="2">
    <source>
        <dbReference type="ARBA" id="ARBA00006024"/>
    </source>
</evidence>
<keyword evidence="4 17" id="KW-1003">Cell membrane</keyword>
<dbReference type="GO" id="GO:0005886">
    <property type="term" value="C:plasma membrane"/>
    <property type="evidence" value="ECO:0007669"/>
    <property type="project" value="UniProtKB-SubCell"/>
</dbReference>
<dbReference type="Gene3D" id="3.40.1110.10">
    <property type="entry name" value="Calcium-transporting ATPase, cytoplasmic domain N"/>
    <property type="match status" value="1"/>
</dbReference>
<evidence type="ECO:0000313" key="21">
    <source>
        <dbReference type="Proteomes" id="UP000183407"/>
    </source>
</evidence>
<reference evidence="21" key="1">
    <citation type="submission" date="2016-10" db="EMBL/GenBank/DDBJ databases">
        <authorList>
            <person name="Varghese N."/>
        </authorList>
    </citation>
    <scope>NUCLEOTIDE SEQUENCE [LARGE SCALE GENOMIC DNA]</scope>
    <source>
        <strain evidence="21">DSM 44719</strain>
    </source>
</reference>
<dbReference type="SFLD" id="SFLDG00002">
    <property type="entry name" value="C1.7:_P-type_atpase_like"/>
    <property type="match status" value="1"/>
</dbReference>
<dbReference type="PANTHER" id="PTHR43520">
    <property type="entry name" value="ATP7, ISOFORM B"/>
    <property type="match status" value="1"/>
</dbReference>
<evidence type="ECO:0000256" key="7">
    <source>
        <dbReference type="ARBA" id="ARBA00022723"/>
    </source>
</evidence>
<dbReference type="GO" id="GO:0043682">
    <property type="term" value="F:P-type divalent copper transporter activity"/>
    <property type="evidence" value="ECO:0007669"/>
    <property type="project" value="TreeGrafter"/>
</dbReference>
<evidence type="ECO:0000256" key="5">
    <source>
        <dbReference type="ARBA" id="ARBA00022553"/>
    </source>
</evidence>
<dbReference type="SUPFAM" id="SSF81665">
    <property type="entry name" value="Calcium ATPase, transmembrane domain M"/>
    <property type="match status" value="1"/>
</dbReference>
<keyword evidence="16 17" id="KW-0472">Membrane</keyword>
<dbReference type="Proteomes" id="UP000183407">
    <property type="component" value="Unassembled WGS sequence"/>
</dbReference>
<dbReference type="InterPro" id="IPR023299">
    <property type="entry name" value="ATPase_P-typ_cyto_dom_N"/>
</dbReference>
<dbReference type="InterPro" id="IPR044492">
    <property type="entry name" value="P_typ_ATPase_HD_dom"/>
</dbReference>
<gene>
    <name evidence="20" type="ORF">SAMN04490220_5779</name>
</gene>
<feature type="transmembrane region" description="Helical" evidence="17">
    <location>
        <begin position="109"/>
        <end position="127"/>
    </location>
</feature>
<evidence type="ECO:0000313" key="20">
    <source>
        <dbReference type="EMBL" id="SED85093.1"/>
    </source>
</evidence>
<name>A0A1H5E1X8_RHOJO</name>
<evidence type="ECO:0000256" key="18">
    <source>
        <dbReference type="SAM" id="MobiDB-lite"/>
    </source>
</evidence>
<comment type="similarity">
    <text evidence="2 17">Belongs to the cation transport ATPase (P-type) (TC 3.A.3) family. Type IB subfamily.</text>
</comment>
<dbReference type="InterPro" id="IPR023298">
    <property type="entry name" value="ATPase_P-typ_TM_dom_sf"/>
</dbReference>
<evidence type="ECO:0000256" key="15">
    <source>
        <dbReference type="ARBA" id="ARBA00023065"/>
    </source>
</evidence>
<keyword evidence="11" id="KW-0460">Magnesium</keyword>
<evidence type="ECO:0000259" key="19">
    <source>
        <dbReference type="Pfam" id="PF00122"/>
    </source>
</evidence>
<dbReference type="FunFam" id="2.70.150.10:FF:000020">
    <property type="entry name" value="Copper-exporting P-type ATPase A"/>
    <property type="match status" value="1"/>
</dbReference>
<sequence>MSHDHQQQEVEQVRHTGHDSHDAHSGHTDRHAGHGAHGEVFRQKFWVSLALSVPVVVFSHMFADLLGYPVPDFPGASWIPPVVGTVIFFYGGAPFLTGAWSELKSRQPGMMLLIGMAITVAFLASWVTTLEIGGFDLDFWWELALLIVIMLLGHWLEMRALGSASGALDALAALLPDTADKVTDDGVTEVPVSELATGDRVLVRAGGRIPADGTVEDGRAEVDESMITGESTPVPRSVGDTVVAGTVATDSALRIQVGAVGEDTALAGIRRLVADAQSSSSRAQALADRAAAFLFYFASIAGLLTFVVWSLLGNVDEAVVRTVTVLVIACPHALGLAIPLVIAISTERAAKAGVLVKDRLALERMRNVDVVLFDKTGTLTQGRHAVRGVVATAGVGETELLALAAAVEADSEHPVARAIVAEAAAKVPADERRTATDFRSLPGRGVRARVDGEEVAVGGPAMLAEVGVAVPEDITATTSAWIDRGASVLHVVRDGKVLGAVALEDAVREESRQAIDALHARGVKVAMITGDARQVADAVAADLGIDEAFADVLPENKDAEVAALQQRGHRVAMVGDGVNDAPALARADVGVAIGAGTDVAIESAGVVLAADDPRAVLSIIDLSQASYRKMWQNLVWATGYNIIAVPLAAGVLAFAGVAISPAVAAILMSISTIVVALNAQLLRRLDLDPARLSRN</sequence>
<dbReference type="InterPro" id="IPR027256">
    <property type="entry name" value="P-typ_ATPase_IB"/>
</dbReference>
<evidence type="ECO:0000256" key="3">
    <source>
        <dbReference type="ARBA" id="ARBA00022448"/>
    </source>
</evidence>
<dbReference type="PANTHER" id="PTHR43520:SF5">
    <property type="entry name" value="CATION-TRANSPORTING P-TYPE ATPASE-RELATED"/>
    <property type="match status" value="1"/>
</dbReference>
<keyword evidence="9" id="KW-0187">Copper transport</keyword>
<accession>A0A1H5E1X8</accession>
<dbReference type="Gene3D" id="3.40.50.1000">
    <property type="entry name" value="HAD superfamily/HAD-like"/>
    <property type="match status" value="1"/>
</dbReference>
<dbReference type="SUPFAM" id="SSF56784">
    <property type="entry name" value="HAD-like"/>
    <property type="match status" value="1"/>
</dbReference>
<evidence type="ECO:0000256" key="14">
    <source>
        <dbReference type="ARBA" id="ARBA00023008"/>
    </source>
</evidence>
<dbReference type="PRINTS" id="PR00943">
    <property type="entry name" value="CUATPASE"/>
</dbReference>
<feature type="transmembrane region" description="Helical" evidence="17">
    <location>
        <begin position="662"/>
        <end position="682"/>
    </location>
</feature>
<feature type="transmembrane region" description="Helical" evidence="17">
    <location>
        <begin position="139"/>
        <end position="156"/>
    </location>
</feature>
<evidence type="ECO:0000256" key="13">
    <source>
        <dbReference type="ARBA" id="ARBA00022989"/>
    </source>
</evidence>
<evidence type="ECO:0000256" key="17">
    <source>
        <dbReference type="RuleBase" id="RU362081"/>
    </source>
</evidence>
<dbReference type="PROSITE" id="PS00154">
    <property type="entry name" value="ATPASE_E1_E2"/>
    <property type="match status" value="1"/>
</dbReference>
<dbReference type="InterPro" id="IPR001757">
    <property type="entry name" value="P_typ_ATPase"/>
</dbReference>
<evidence type="ECO:0000256" key="11">
    <source>
        <dbReference type="ARBA" id="ARBA00022842"/>
    </source>
</evidence>
<dbReference type="Pfam" id="PF00702">
    <property type="entry name" value="Hydrolase"/>
    <property type="match status" value="1"/>
</dbReference>
<dbReference type="NCBIfam" id="TIGR01525">
    <property type="entry name" value="ATPase-IB_hvy"/>
    <property type="match status" value="1"/>
</dbReference>
<keyword evidence="6 17" id="KW-0812">Transmembrane</keyword>
<dbReference type="GO" id="GO:0055070">
    <property type="term" value="P:copper ion homeostasis"/>
    <property type="evidence" value="ECO:0007669"/>
    <property type="project" value="TreeGrafter"/>
</dbReference>
<dbReference type="SFLD" id="SFLDF00027">
    <property type="entry name" value="p-type_atpase"/>
    <property type="match status" value="1"/>
</dbReference>
<evidence type="ECO:0000256" key="1">
    <source>
        <dbReference type="ARBA" id="ARBA00004651"/>
    </source>
</evidence>
<dbReference type="PRINTS" id="PR00119">
    <property type="entry name" value="CATATPASE"/>
</dbReference>
<keyword evidence="13 17" id="KW-1133">Transmembrane helix</keyword>
<feature type="transmembrane region" description="Helical" evidence="17">
    <location>
        <begin position="45"/>
        <end position="63"/>
    </location>
</feature>
<keyword evidence="7 17" id="KW-0479">Metal-binding</keyword>
<dbReference type="AlphaFoldDB" id="A0A1H5E1X8"/>
<dbReference type="GO" id="GO:0005507">
    <property type="term" value="F:copper ion binding"/>
    <property type="evidence" value="ECO:0007669"/>
    <property type="project" value="TreeGrafter"/>
</dbReference>
<evidence type="ECO:0000256" key="4">
    <source>
        <dbReference type="ARBA" id="ARBA00022475"/>
    </source>
</evidence>
<dbReference type="GO" id="GO:0005524">
    <property type="term" value="F:ATP binding"/>
    <property type="evidence" value="ECO:0007669"/>
    <property type="project" value="UniProtKB-UniRule"/>
</dbReference>
<dbReference type="EMBL" id="FNTL01000004">
    <property type="protein sequence ID" value="SED85093.1"/>
    <property type="molecule type" value="Genomic_DNA"/>
</dbReference>
<comment type="subcellular location">
    <subcellularLocation>
        <location evidence="1">Cell membrane</location>
        <topology evidence="1">Multi-pass membrane protein</topology>
    </subcellularLocation>
</comment>
<dbReference type="InterPro" id="IPR036412">
    <property type="entry name" value="HAD-like_sf"/>
</dbReference>
<keyword evidence="10 17" id="KW-0067">ATP-binding</keyword>
<dbReference type="InterPro" id="IPR059000">
    <property type="entry name" value="ATPase_P-type_domA"/>
</dbReference>
<dbReference type="InterPro" id="IPR008250">
    <property type="entry name" value="ATPase_P-typ_transduc_dom_A_sf"/>
</dbReference>
<evidence type="ECO:0000256" key="16">
    <source>
        <dbReference type="ARBA" id="ARBA00023136"/>
    </source>
</evidence>
<dbReference type="NCBIfam" id="TIGR01511">
    <property type="entry name" value="ATPase-IB1_Cu"/>
    <property type="match status" value="1"/>
</dbReference>
<keyword evidence="3" id="KW-0813">Transport</keyword>
<dbReference type="SUPFAM" id="SSF81653">
    <property type="entry name" value="Calcium ATPase, transduction domain A"/>
    <property type="match status" value="1"/>
</dbReference>
<evidence type="ECO:0000256" key="8">
    <source>
        <dbReference type="ARBA" id="ARBA00022741"/>
    </source>
</evidence>
<dbReference type="Pfam" id="PF00122">
    <property type="entry name" value="E1-E2_ATPase"/>
    <property type="match status" value="1"/>
</dbReference>
<dbReference type="NCBIfam" id="TIGR01494">
    <property type="entry name" value="ATPase_P-type"/>
    <property type="match status" value="1"/>
</dbReference>
<organism evidence="20 21">
    <name type="scientific">Rhodococcus jostii</name>
    <dbReference type="NCBI Taxonomy" id="132919"/>
    <lineage>
        <taxon>Bacteria</taxon>
        <taxon>Bacillati</taxon>
        <taxon>Actinomycetota</taxon>
        <taxon>Actinomycetes</taxon>
        <taxon>Mycobacteriales</taxon>
        <taxon>Nocardiaceae</taxon>
        <taxon>Rhodococcus</taxon>
    </lineage>
</organism>
<evidence type="ECO:0000256" key="6">
    <source>
        <dbReference type="ARBA" id="ARBA00022692"/>
    </source>
</evidence>
<keyword evidence="8 17" id="KW-0547">Nucleotide-binding</keyword>
<feature type="domain" description="P-type ATPase A" evidence="19">
    <location>
        <begin position="174"/>
        <end position="273"/>
    </location>
</feature>
<dbReference type="OrthoDB" id="7059309at2"/>
<dbReference type="SFLD" id="SFLDS00003">
    <property type="entry name" value="Haloacid_Dehalogenase"/>
    <property type="match status" value="1"/>
</dbReference>
<feature type="transmembrane region" description="Helical" evidence="17">
    <location>
        <begin position="634"/>
        <end position="656"/>
    </location>
</feature>
<protein>
    <submittedName>
        <fullName evidence="20">Cu2+-exporting ATPase</fullName>
    </submittedName>
</protein>
<dbReference type="Gene3D" id="2.70.150.10">
    <property type="entry name" value="Calcium-transporting ATPase, cytoplasmic transduction domain A"/>
    <property type="match status" value="1"/>
</dbReference>